<feature type="transmembrane region" description="Helical" evidence="9">
    <location>
        <begin position="233"/>
        <end position="255"/>
    </location>
</feature>
<dbReference type="GeneID" id="28736439"/>
<dbReference type="AlphaFoldDB" id="A0A0N0NJ49"/>
<evidence type="ECO:0000256" key="7">
    <source>
        <dbReference type="ARBA" id="ARBA00023136"/>
    </source>
</evidence>
<evidence type="ECO:0000313" key="10">
    <source>
        <dbReference type="EMBL" id="KPI36508.1"/>
    </source>
</evidence>
<reference evidence="10 11" key="1">
    <citation type="submission" date="2015-06" db="EMBL/GenBank/DDBJ databases">
        <title>Draft genome of the ant-associated black yeast Phialophora attae CBS 131958.</title>
        <authorList>
            <person name="Moreno L.F."/>
            <person name="Stielow B.J."/>
            <person name="de Hoog S."/>
            <person name="Vicente V.A."/>
            <person name="Weiss V.A."/>
            <person name="de Vries M."/>
            <person name="Cruz L.M."/>
            <person name="Souza E.M."/>
        </authorList>
    </citation>
    <scope>NUCLEOTIDE SEQUENCE [LARGE SCALE GENOMIC DNA]</scope>
    <source>
        <strain evidence="10 11">CBS 131958</strain>
    </source>
</reference>
<evidence type="ECO:0000256" key="5">
    <source>
        <dbReference type="ARBA" id="ARBA00022989"/>
    </source>
</evidence>
<evidence type="ECO:0000256" key="9">
    <source>
        <dbReference type="RuleBase" id="RU363073"/>
    </source>
</evidence>
<keyword evidence="7 9" id="KW-0472">Membrane</keyword>
<proteinExistence type="inferred from homology"/>
<keyword evidence="9" id="KW-0926">Vacuole</keyword>
<dbReference type="InterPro" id="IPR050495">
    <property type="entry name" value="ATG22/LtaA_families"/>
</dbReference>
<sequence>MLSAATNWWKKDTTLHSFLFVQFLIGLPFFVFGTYSLYQIQTVGFLIGHDGTGQPCATYCIVPWAGSEKDINAIILYLNALTFGLGGVVTLLLAAYSDYWRHKHILVTGSIVLYGAFSVPAYWLQSYTLYNLNVLSALYILFQVITLVLMAILNIYIPHCMRLTQVTAPDDGSATSSVMVSESLAECSNGKRKYGFNMSLLGMVMNGVGGIVVYAVVIILTQTLSGEAAQSSGLLVSTVIGFVTMAGSGVAYLGLPALPSRSISELRGSIFRPVVELIMPLKELLVRKNMAALLVSYTIWTDTIFAINSNISQLFIAEIRPGALEFSLYSLAQSLFLLGTSLAFLFIQPQFRIRLETWYIVGLVVTLIVPAWACIGIADVNFGSKFLVTHPPSHHYTVLTRGSPNLQMRWEFYIQILLLQLAQAFVNGAFRVLLSEMIPIGSEIRWFGMQLVLSCGTVWVNYVASAPLQNATHQLRFPLILSLVFLVVAIVLEAARVSLGVFRRDAEKWRRIDKTGMFDEDPVAGGEAVVSSAEGEKQAQVHSQQVPPS</sequence>
<feature type="transmembrane region" description="Helical" evidence="9">
    <location>
        <begin position="105"/>
        <end position="124"/>
    </location>
</feature>
<name>A0A0N0NJ49_9EURO</name>
<dbReference type="STRING" id="1664694.A0A0N0NJ49"/>
<keyword evidence="3 9" id="KW-0813">Transport</keyword>
<comment type="similarity">
    <text evidence="2 9">Belongs to the ATG22 family.</text>
</comment>
<feature type="transmembrane region" description="Helical" evidence="9">
    <location>
        <begin position="136"/>
        <end position="157"/>
    </location>
</feature>
<comment type="caution">
    <text evidence="10">The sequence shown here is derived from an EMBL/GenBank/DDBJ whole genome shotgun (WGS) entry which is preliminary data.</text>
</comment>
<feature type="transmembrane region" description="Helical" evidence="9">
    <location>
        <begin position="74"/>
        <end position="93"/>
    </location>
</feature>
<evidence type="ECO:0000256" key="2">
    <source>
        <dbReference type="ARBA" id="ARBA00006978"/>
    </source>
</evidence>
<dbReference type="PANTHER" id="PTHR23519">
    <property type="entry name" value="AUTOPHAGY-RELATED PROTEIN 22"/>
    <property type="match status" value="1"/>
</dbReference>
<evidence type="ECO:0000313" key="11">
    <source>
        <dbReference type="Proteomes" id="UP000038010"/>
    </source>
</evidence>
<dbReference type="EMBL" id="LFJN01000030">
    <property type="protein sequence ID" value="KPI36508.1"/>
    <property type="molecule type" value="Genomic_DNA"/>
</dbReference>
<dbReference type="RefSeq" id="XP_017996471.1">
    <property type="nucleotide sequence ID" value="XM_018144559.1"/>
</dbReference>
<dbReference type="SUPFAM" id="SSF103473">
    <property type="entry name" value="MFS general substrate transporter"/>
    <property type="match status" value="1"/>
</dbReference>
<evidence type="ECO:0000256" key="8">
    <source>
        <dbReference type="ARBA" id="ARBA00024801"/>
    </source>
</evidence>
<evidence type="ECO:0000256" key="4">
    <source>
        <dbReference type="ARBA" id="ARBA00022692"/>
    </source>
</evidence>
<organism evidence="10 11">
    <name type="scientific">Cyphellophora attinorum</name>
    <dbReference type="NCBI Taxonomy" id="1664694"/>
    <lineage>
        <taxon>Eukaryota</taxon>
        <taxon>Fungi</taxon>
        <taxon>Dikarya</taxon>
        <taxon>Ascomycota</taxon>
        <taxon>Pezizomycotina</taxon>
        <taxon>Eurotiomycetes</taxon>
        <taxon>Chaetothyriomycetidae</taxon>
        <taxon>Chaetothyriales</taxon>
        <taxon>Cyphellophoraceae</taxon>
        <taxon>Cyphellophora</taxon>
    </lineage>
</organism>
<keyword evidence="6 9" id="KW-0072">Autophagy</keyword>
<feature type="transmembrane region" description="Helical" evidence="9">
    <location>
        <begin position="358"/>
        <end position="378"/>
    </location>
</feature>
<keyword evidence="4 9" id="KW-0812">Transmembrane</keyword>
<dbReference type="VEuPathDB" id="FungiDB:AB675_4420"/>
<feature type="transmembrane region" description="Helical" evidence="9">
    <location>
        <begin position="477"/>
        <end position="502"/>
    </location>
</feature>
<feature type="transmembrane region" description="Helical" evidence="9">
    <location>
        <begin position="327"/>
        <end position="346"/>
    </location>
</feature>
<feature type="transmembrane region" description="Helical" evidence="9">
    <location>
        <begin position="18"/>
        <end position="38"/>
    </location>
</feature>
<accession>A0A0N0NJ49</accession>
<gene>
    <name evidence="10" type="ORF">AB675_4420</name>
</gene>
<evidence type="ECO:0000256" key="6">
    <source>
        <dbReference type="ARBA" id="ARBA00023006"/>
    </source>
</evidence>
<comment type="function">
    <text evidence="8 9">Vacuolar effluxer which mediate the efflux of amino acids resulting from autophagic degradation. The release of autophagic amino acids allows the maintenance of protein synthesis and viability during nitrogen starvation.</text>
</comment>
<dbReference type="Proteomes" id="UP000038010">
    <property type="component" value="Unassembled WGS sequence"/>
</dbReference>
<keyword evidence="5 9" id="KW-1133">Transmembrane helix</keyword>
<evidence type="ECO:0000256" key="3">
    <source>
        <dbReference type="ARBA" id="ARBA00022448"/>
    </source>
</evidence>
<comment type="subcellular location">
    <subcellularLocation>
        <location evidence="1 9">Vacuole membrane</location>
        <topology evidence="1 9">Multi-pass membrane protein</topology>
    </subcellularLocation>
</comment>
<dbReference type="GO" id="GO:0005774">
    <property type="term" value="C:vacuolar membrane"/>
    <property type="evidence" value="ECO:0007669"/>
    <property type="project" value="UniProtKB-SubCell"/>
</dbReference>
<keyword evidence="9" id="KW-0029">Amino-acid transport</keyword>
<feature type="transmembrane region" description="Helical" evidence="9">
    <location>
        <begin position="446"/>
        <end position="465"/>
    </location>
</feature>
<keyword evidence="11" id="KW-1185">Reference proteome</keyword>
<dbReference type="Pfam" id="PF11700">
    <property type="entry name" value="ATG22"/>
    <property type="match status" value="1"/>
</dbReference>
<dbReference type="GO" id="GO:0032974">
    <property type="term" value="P:amino acid transmembrane export from vacuole"/>
    <property type="evidence" value="ECO:0007669"/>
    <property type="project" value="TreeGrafter"/>
</dbReference>
<feature type="transmembrane region" description="Helical" evidence="9">
    <location>
        <begin position="200"/>
        <end position="221"/>
    </location>
</feature>
<dbReference type="PANTHER" id="PTHR23519:SF2">
    <property type="entry name" value="AUTOPHAGY-RELATED PROTEIN 22"/>
    <property type="match status" value="1"/>
</dbReference>
<dbReference type="GO" id="GO:0006914">
    <property type="term" value="P:autophagy"/>
    <property type="evidence" value="ECO:0007669"/>
    <property type="project" value="UniProtKB-KW"/>
</dbReference>
<protein>
    <recommendedName>
        <fullName evidence="9">Autophagy-related protein</fullName>
    </recommendedName>
</protein>
<dbReference type="InterPro" id="IPR024671">
    <property type="entry name" value="Atg22-like"/>
</dbReference>
<feature type="transmembrane region" description="Helical" evidence="9">
    <location>
        <begin position="289"/>
        <end position="307"/>
    </location>
</feature>
<dbReference type="OrthoDB" id="42657at2759"/>
<dbReference type="InterPro" id="IPR036259">
    <property type="entry name" value="MFS_trans_sf"/>
</dbReference>
<feature type="transmembrane region" description="Helical" evidence="9">
    <location>
        <begin position="412"/>
        <end position="434"/>
    </location>
</feature>
<evidence type="ECO:0000256" key="1">
    <source>
        <dbReference type="ARBA" id="ARBA00004128"/>
    </source>
</evidence>